<proteinExistence type="predicted"/>
<evidence type="ECO:0000313" key="3">
    <source>
        <dbReference type="Proteomes" id="UP001162483"/>
    </source>
</evidence>
<organism evidence="2 3">
    <name type="scientific">Staurois parvus</name>
    <dbReference type="NCBI Taxonomy" id="386267"/>
    <lineage>
        <taxon>Eukaryota</taxon>
        <taxon>Metazoa</taxon>
        <taxon>Chordata</taxon>
        <taxon>Craniata</taxon>
        <taxon>Vertebrata</taxon>
        <taxon>Euteleostomi</taxon>
        <taxon>Amphibia</taxon>
        <taxon>Batrachia</taxon>
        <taxon>Anura</taxon>
        <taxon>Neobatrachia</taxon>
        <taxon>Ranoidea</taxon>
        <taxon>Ranidae</taxon>
        <taxon>Staurois</taxon>
    </lineage>
</organism>
<feature type="compositionally biased region" description="Basic and acidic residues" evidence="1">
    <location>
        <begin position="8"/>
        <end position="23"/>
    </location>
</feature>
<accession>A0ABN9AC82</accession>
<reference evidence="2" key="1">
    <citation type="submission" date="2023-05" db="EMBL/GenBank/DDBJ databases">
        <authorList>
            <person name="Stuckert A."/>
        </authorList>
    </citation>
    <scope>NUCLEOTIDE SEQUENCE</scope>
</reference>
<feature type="region of interest" description="Disordered" evidence="1">
    <location>
        <begin position="1"/>
        <end position="23"/>
    </location>
</feature>
<evidence type="ECO:0000313" key="2">
    <source>
        <dbReference type="EMBL" id="CAI9533612.1"/>
    </source>
</evidence>
<gene>
    <name evidence="2" type="ORF">SPARVUS_LOCUS423524</name>
</gene>
<dbReference type="EMBL" id="CATNWA010000143">
    <property type="protein sequence ID" value="CAI9533612.1"/>
    <property type="molecule type" value="Genomic_DNA"/>
</dbReference>
<dbReference type="Proteomes" id="UP001162483">
    <property type="component" value="Unassembled WGS sequence"/>
</dbReference>
<comment type="caution">
    <text evidence="2">The sequence shown here is derived from an EMBL/GenBank/DDBJ whole genome shotgun (WGS) entry which is preliminary data.</text>
</comment>
<keyword evidence="3" id="KW-1185">Reference proteome</keyword>
<sequence length="64" mass="7476">MPFPVLRSRREPSAWQRNGDRHQTNSSVIFSWRRPALSWWTGPVLAKQRGHTTLGSLCSTLWRN</sequence>
<protein>
    <submittedName>
        <fullName evidence="2">Uncharacterized protein</fullName>
    </submittedName>
</protein>
<name>A0ABN9AC82_9NEOB</name>
<evidence type="ECO:0000256" key="1">
    <source>
        <dbReference type="SAM" id="MobiDB-lite"/>
    </source>
</evidence>